<evidence type="ECO:0000256" key="3">
    <source>
        <dbReference type="ARBA" id="ARBA00023157"/>
    </source>
</evidence>
<feature type="chain" id="PRO_5015214221" description="Carboxypeptidase" evidence="5">
    <location>
        <begin position="24"/>
        <end position="470"/>
    </location>
</feature>
<evidence type="ECO:0000256" key="5">
    <source>
        <dbReference type="RuleBase" id="RU361156"/>
    </source>
</evidence>
<keyword evidence="2 5" id="KW-0732">Signal</keyword>
<dbReference type="PROSITE" id="PS00131">
    <property type="entry name" value="CARBOXYPEPT_SER_SER"/>
    <property type="match status" value="1"/>
</dbReference>
<dbReference type="Gene3D" id="3.40.50.1820">
    <property type="entry name" value="alpha/beta hydrolase"/>
    <property type="match status" value="1"/>
</dbReference>
<gene>
    <name evidence="6" type="ORF">MARPO_0070s0014</name>
</gene>
<proteinExistence type="inferred from homology"/>
<dbReference type="EC" id="3.4.16.-" evidence="5"/>
<comment type="similarity">
    <text evidence="1 5">Belongs to the peptidase S10 family.</text>
</comment>
<protein>
    <recommendedName>
        <fullName evidence="5">Carboxypeptidase</fullName>
        <ecNumber evidence="5">3.4.16.-</ecNumber>
    </recommendedName>
</protein>
<dbReference type="AlphaFoldDB" id="A0A2R6WNV9"/>
<dbReference type="FunFam" id="3.40.50.11320:FF:000002">
    <property type="entry name" value="Carboxypeptidase"/>
    <property type="match status" value="1"/>
</dbReference>
<reference evidence="7" key="1">
    <citation type="journal article" date="2017" name="Cell">
        <title>Insights into land plant evolution garnered from the Marchantia polymorpha genome.</title>
        <authorList>
            <person name="Bowman J.L."/>
            <person name="Kohchi T."/>
            <person name="Yamato K.T."/>
            <person name="Jenkins J."/>
            <person name="Shu S."/>
            <person name="Ishizaki K."/>
            <person name="Yamaoka S."/>
            <person name="Nishihama R."/>
            <person name="Nakamura Y."/>
            <person name="Berger F."/>
            <person name="Adam C."/>
            <person name="Aki S.S."/>
            <person name="Althoff F."/>
            <person name="Araki T."/>
            <person name="Arteaga-Vazquez M.A."/>
            <person name="Balasubrmanian S."/>
            <person name="Barry K."/>
            <person name="Bauer D."/>
            <person name="Boehm C.R."/>
            <person name="Briginshaw L."/>
            <person name="Caballero-Perez J."/>
            <person name="Catarino B."/>
            <person name="Chen F."/>
            <person name="Chiyoda S."/>
            <person name="Chovatia M."/>
            <person name="Davies K.M."/>
            <person name="Delmans M."/>
            <person name="Demura T."/>
            <person name="Dierschke T."/>
            <person name="Dolan L."/>
            <person name="Dorantes-Acosta A.E."/>
            <person name="Eklund D.M."/>
            <person name="Florent S.N."/>
            <person name="Flores-Sandoval E."/>
            <person name="Fujiyama A."/>
            <person name="Fukuzawa H."/>
            <person name="Galik B."/>
            <person name="Grimanelli D."/>
            <person name="Grimwood J."/>
            <person name="Grossniklaus U."/>
            <person name="Hamada T."/>
            <person name="Haseloff J."/>
            <person name="Hetherington A.J."/>
            <person name="Higo A."/>
            <person name="Hirakawa Y."/>
            <person name="Hundley H.N."/>
            <person name="Ikeda Y."/>
            <person name="Inoue K."/>
            <person name="Inoue S.I."/>
            <person name="Ishida S."/>
            <person name="Jia Q."/>
            <person name="Kakita M."/>
            <person name="Kanazawa T."/>
            <person name="Kawai Y."/>
            <person name="Kawashima T."/>
            <person name="Kennedy M."/>
            <person name="Kinose K."/>
            <person name="Kinoshita T."/>
            <person name="Kohara Y."/>
            <person name="Koide E."/>
            <person name="Komatsu K."/>
            <person name="Kopischke S."/>
            <person name="Kubo M."/>
            <person name="Kyozuka J."/>
            <person name="Lagercrantz U."/>
            <person name="Lin S.S."/>
            <person name="Lindquist E."/>
            <person name="Lipzen A.M."/>
            <person name="Lu C.W."/>
            <person name="De Luna E."/>
            <person name="Martienssen R.A."/>
            <person name="Minamino N."/>
            <person name="Mizutani M."/>
            <person name="Mizutani M."/>
            <person name="Mochizuki N."/>
            <person name="Monte I."/>
            <person name="Mosher R."/>
            <person name="Nagasaki H."/>
            <person name="Nakagami H."/>
            <person name="Naramoto S."/>
            <person name="Nishitani K."/>
            <person name="Ohtani M."/>
            <person name="Okamoto T."/>
            <person name="Okumura M."/>
            <person name="Phillips J."/>
            <person name="Pollak B."/>
            <person name="Reinders A."/>
            <person name="Rovekamp M."/>
            <person name="Sano R."/>
            <person name="Sawa S."/>
            <person name="Schmid M.W."/>
            <person name="Shirakawa M."/>
            <person name="Solano R."/>
            <person name="Spunde A."/>
            <person name="Suetsugu N."/>
            <person name="Sugano S."/>
            <person name="Sugiyama A."/>
            <person name="Sun R."/>
            <person name="Suzuki Y."/>
            <person name="Takenaka M."/>
            <person name="Takezawa D."/>
            <person name="Tomogane H."/>
            <person name="Tsuzuki M."/>
            <person name="Ueda T."/>
            <person name="Umeda M."/>
            <person name="Ward J.M."/>
            <person name="Watanabe Y."/>
            <person name="Yazaki K."/>
            <person name="Yokoyama R."/>
            <person name="Yoshitake Y."/>
            <person name="Yotsui I."/>
            <person name="Zachgo S."/>
            <person name="Schmutz J."/>
        </authorList>
    </citation>
    <scope>NUCLEOTIDE SEQUENCE [LARGE SCALE GENOMIC DNA]</scope>
    <source>
        <strain evidence="7">Tak-1</strain>
    </source>
</reference>
<feature type="signal peptide" evidence="5">
    <location>
        <begin position="1"/>
        <end position="23"/>
    </location>
</feature>
<organism evidence="6 7">
    <name type="scientific">Marchantia polymorpha</name>
    <name type="common">Common liverwort</name>
    <name type="synonym">Marchantia aquatica</name>
    <dbReference type="NCBI Taxonomy" id="3197"/>
    <lineage>
        <taxon>Eukaryota</taxon>
        <taxon>Viridiplantae</taxon>
        <taxon>Streptophyta</taxon>
        <taxon>Embryophyta</taxon>
        <taxon>Marchantiophyta</taxon>
        <taxon>Marchantiopsida</taxon>
        <taxon>Marchantiidae</taxon>
        <taxon>Marchantiales</taxon>
        <taxon>Marchantiaceae</taxon>
        <taxon>Marchantia</taxon>
    </lineage>
</organism>
<keyword evidence="7" id="KW-1185">Reference proteome</keyword>
<dbReference type="Pfam" id="PF00450">
    <property type="entry name" value="Peptidase_S10"/>
    <property type="match status" value="1"/>
</dbReference>
<dbReference type="Gramene" id="Mp4g14670.1">
    <property type="protein sequence ID" value="Mp4g14670.1.cds"/>
    <property type="gene ID" value="Mp4g14670"/>
</dbReference>
<name>A0A2R6WNV9_MARPO</name>
<dbReference type="OMA" id="MVPATKP"/>
<dbReference type="PANTHER" id="PTHR11802">
    <property type="entry name" value="SERINE PROTEASE FAMILY S10 SERINE CARBOXYPEPTIDASE"/>
    <property type="match status" value="1"/>
</dbReference>
<evidence type="ECO:0000313" key="6">
    <source>
        <dbReference type="EMBL" id="PTQ35540.1"/>
    </source>
</evidence>
<dbReference type="SUPFAM" id="SSF53474">
    <property type="entry name" value="alpha/beta-Hydrolases"/>
    <property type="match status" value="1"/>
</dbReference>
<keyword evidence="5" id="KW-0645">Protease</keyword>
<keyword evidence="4" id="KW-0325">Glycoprotein</keyword>
<evidence type="ECO:0000256" key="2">
    <source>
        <dbReference type="ARBA" id="ARBA00022729"/>
    </source>
</evidence>
<dbReference type="PRINTS" id="PR00724">
    <property type="entry name" value="CRBOXYPTASEC"/>
</dbReference>
<evidence type="ECO:0000313" key="7">
    <source>
        <dbReference type="Proteomes" id="UP000244005"/>
    </source>
</evidence>
<dbReference type="InterPro" id="IPR001563">
    <property type="entry name" value="Peptidase_S10"/>
</dbReference>
<sequence length="470" mass="52207">MVQRWAAGAVIVVLQLLSSVVDGAIPEHLVKDLPGLPPVNFQQYAGYLTANETTGRNLFYWFFTADHENPSSLPLAIWFNGGPGCSSVGDGLLLELGPFYVTSDGNGSTVLELNNYSWIKAANIIFLEAPVGVGFSYSDSPSDYTLFTDKRTAEDNLQFLLVWLEKYPEYKKNDFYLLGESYAGHYVPTLAKEIVHYNENKKPSDLHINFKGFAIGNPWTDAYANNLGATEWWYSHSLISPHTYEGIITNCDFTSDRPVDYGDENPLCNAAVQASDTALAYIDAYSIYTPTCNTPRDFNGSTSKKLKQKEVGVLRAGSAADPCTPDPVRPFLNSEEVKNALHVRSDIYWTSCSDVVFVNYSTADILESMVPIYVELMKKNVKMWIYSGDTDSVCPTTTAEYSIKAMNLTVEIPWYPWNHSTQVGGYTEVYKGLTYTTVRNAGHFVPSSQPGRALALFKHFLAGSPLPAFQ</sequence>
<dbReference type="OrthoDB" id="443318at2759"/>
<dbReference type="PANTHER" id="PTHR11802:SF489">
    <property type="entry name" value="CARBOXYPEPTIDASE"/>
    <property type="match status" value="1"/>
</dbReference>
<dbReference type="InterPro" id="IPR033124">
    <property type="entry name" value="Ser_caboxypep_his_AS"/>
</dbReference>
<evidence type="ECO:0000256" key="1">
    <source>
        <dbReference type="ARBA" id="ARBA00009431"/>
    </source>
</evidence>
<keyword evidence="5" id="KW-0121">Carboxypeptidase</keyword>
<dbReference type="GO" id="GO:0004185">
    <property type="term" value="F:serine-type carboxypeptidase activity"/>
    <property type="evidence" value="ECO:0000318"/>
    <property type="project" value="GO_Central"/>
</dbReference>
<dbReference type="InterPro" id="IPR018202">
    <property type="entry name" value="Ser_caboxypep_ser_AS"/>
</dbReference>
<dbReference type="GO" id="GO:0006508">
    <property type="term" value="P:proteolysis"/>
    <property type="evidence" value="ECO:0007669"/>
    <property type="project" value="UniProtKB-KW"/>
</dbReference>
<keyword evidence="3" id="KW-1015">Disulfide bond</keyword>
<dbReference type="Proteomes" id="UP000244005">
    <property type="component" value="Unassembled WGS sequence"/>
</dbReference>
<dbReference type="PROSITE" id="PS00560">
    <property type="entry name" value="CARBOXYPEPT_SER_HIS"/>
    <property type="match status" value="1"/>
</dbReference>
<dbReference type="FunFam" id="3.40.50.1820:FF:000211">
    <property type="entry name" value="Carboxypeptidase"/>
    <property type="match status" value="1"/>
</dbReference>
<accession>A0A2R6WNV9</accession>
<dbReference type="InterPro" id="IPR029058">
    <property type="entry name" value="AB_hydrolase_fold"/>
</dbReference>
<keyword evidence="5" id="KW-0378">Hydrolase</keyword>
<dbReference type="EMBL" id="KZ772742">
    <property type="protein sequence ID" value="PTQ35540.1"/>
    <property type="molecule type" value="Genomic_DNA"/>
</dbReference>
<evidence type="ECO:0000256" key="4">
    <source>
        <dbReference type="ARBA" id="ARBA00023180"/>
    </source>
</evidence>